<organism evidence="1 2">
    <name type="scientific">Salinispira pacifica</name>
    <dbReference type="NCBI Taxonomy" id="1307761"/>
    <lineage>
        <taxon>Bacteria</taxon>
        <taxon>Pseudomonadati</taxon>
        <taxon>Spirochaetota</taxon>
        <taxon>Spirochaetia</taxon>
        <taxon>Spirochaetales</taxon>
        <taxon>Spirochaetaceae</taxon>
        <taxon>Salinispira</taxon>
    </lineage>
</organism>
<dbReference type="OrthoDB" id="1114448at2"/>
<sequence>MADHSIVPVLKAGQIPESAIQKAIDTLHIGYGHTSHGSQVTDGMAGLVVFANNGHLNNSYTTDLFVWNRGGAEGALDLYEGSGYSDGHLELDAGYSGWDEKTRDFLDDPEYADYNTIIWSFCGQLSGWSSEELRDNYLDKMAQLEIEYPEVTFVYMTGHLDGTGESGNLHLRNEEIREYCISNNTWLFDFADIESYDPDGISYLEKYADDGCNYDSDGDGSRDRNWAADWQNSHIEGVEWYSCDSAHSQALNANMKAYAAWWLFARIAGWSDQDS</sequence>
<dbReference type="EMBL" id="CP006939">
    <property type="protein sequence ID" value="AHC15386.1"/>
    <property type="molecule type" value="Genomic_DNA"/>
</dbReference>
<dbReference type="Proteomes" id="UP000018680">
    <property type="component" value="Chromosome"/>
</dbReference>
<evidence type="ECO:0000313" key="2">
    <source>
        <dbReference type="Proteomes" id="UP000018680"/>
    </source>
</evidence>
<gene>
    <name evidence="1" type="ORF">L21SP2_2015</name>
</gene>
<dbReference type="RefSeq" id="WP_024268303.1">
    <property type="nucleotide sequence ID" value="NC_023035.1"/>
</dbReference>
<reference evidence="1 2" key="1">
    <citation type="journal article" date="2015" name="Stand. Genomic Sci.">
        <title>Complete genome sequence and description of Salinispira pacifica gen. nov., sp. nov., a novel spirochaete isolated form a hypersaline microbial mat.</title>
        <authorList>
            <person name="Ben Hania W."/>
            <person name="Joseph M."/>
            <person name="Schumann P."/>
            <person name="Bunk B."/>
            <person name="Fiebig A."/>
            <person name="Sproer C."/>
            <person name="Klenk H.P."/>
            <person name="Fardeau M.L."/>
            <person name="Spring S."/>
        </authorList>
    </citation>
    <scope>NUCLEOTIDE SEQUENCE [LARGE SCALE GENOMIC DNA]</scope>
    <source>
        <strain evidence="1 2">L21-RPul-D2</strain>
    </source>
</reference>
<dbReference type="PATRIC" id="fig|1307761.3.peg.2008"/>
<proteinExistence type="predicted"/>
<dbReference type="KEGG" id="slr:L21SP2_2015"/>
<accession>V5WJP0</accession>
<name>V5WJP0_9SPIO</name>
<dbReference type="AlphaFoldDB" id="V5WJP0"/>
<dbReference type="STRING" id="1307761.L21SP2_2015"/>
<dbReference type="HOGENOM" id="CLU_065327_0_0_12"/>
<protein>
    <submittedName>
        <fullName evidence="1">Uncharacterized protein</fullName>
    </submittedName>
</protein>
<evidence type="ECO:0000313" key="1">
    <source>
        <dbReference type="EMBL" id="AHC15386.1"/>
    </source>
</evidence>
<dbReference type="eggNOG" id="ENOG5032W6F">
    <property type="taxonomic scope" value="Bacteria"/>
</dbReference>
<keyword evidence="2" id="KW-1185">Reference proteome</keyword>